<keyword evidence="2" id="KW-1185">Reference proteome</keyword>
<dbReference type="Proteomes" id="UP000603904">
    <property type="component" value="Unassembled WGS sequence"/>
</dbReference>
<dbReference type="RefSeq" id="WP_204056187.1">
    <property type="nucleotide sequence ID" value="NZ_BAAAGP010000046.1"/>
</dbReference>
<reference evidence="1 2" key="1">
    <citation type="submission" date="2021-01" db="EMBL/GenBank/DDBJ databases">
        <title>Whole genome shotgun sequence of Microbispora corallina NBRC 16416.</title>
        <authorList>
            <person name="Komaki H."/>
            <person name="Tamura T."/>
        </authorList>
    </citation>
    <scope>NUCLEOTIDE SEQUENCE [LARGE SCALE GENOMIC DNA]</scope>
    <source>
        <strain evidence="1 2">NBRC 16416</strain>
    </source>
</reference>
<evidence type="ECO:0000313" key="1">
    <source>
        <dbReference type="EMBL" id="GIH38553.1"/>
    </source>
</evidence>
<evidence type="ECO:0000313" key="2">
    <source>
        <dbReference type="Proteomes" id="UP000603904"/>
    </source>
</evidence>
<organism evidence="1 2">
    <name type="scientific">Microbispora corallina</name>
    <dbReference type="NCBI Taxonomy" id="83302"/>
    <lineage>
        <taxon>Bacteria</taxon>
        <taxon>Bacillati</taxon>
        <taxon>Actinomycetota</taxon>
        <taxon>Actinomycetes</taxon>
        <taxon>Streptosporangiales</taxon>
        <taxon>Streptosporangiaceae</taxon>
        <taxon>Microbispora</taxon>
    </lineage>
</organism>
<proteinExistence type="predicted"/>
<gene>
    <name evidence="1" type="ORF">Mco01_15530</name>
</gene>
<accession>A0ABQ4FV19</accession>
<protein>
    <submittedName>
        <fullName evidence="1">Uncharacterized protein</fullName>
    </submittedName>
</protein>
<name>A0ABQ4FV19_9ACTN</name>
<comment type="caution">
    <text evidence="1">The sequence shown here is derived from an EMBL/GenBank/DDBJ whole genome shotgun (WGS) entry which is preliminary data.</text>
</comment>
<dbReference type="EMBL" id="BOOC01000004">
    <property type="protein sequence ID" value="GIH38553.1"/>
    <property type="molecule type" value="Genomic_DNA"/>
</dbReference>
<sequence length="81" mass="8897">MDRWRLRRGIPYRMEHQGEALLVGINDLTPDRVTFTVNVDGVPRDTFALGVGETARIAGRPYTVVAIDADGPGFADLEARA</sequence>